<protein>
    <recommendedName>
        <fullName evidence="1">Mitochondrial import inner membrane translocase subunit TIM50</fullName>
    </recommendedName>
</protein>
<dbReference type="EMBL" id="MAVT02000506">
    <property type="protein sequence ID" value="POS75296.1"/>
    <property type="molecule type" value="Genomic_DNA"/>
</dbReference>
<dbReference type="GO" id="GO:0005744">
    <property type="term" value="C:TIM23 mitochondrial import inner membrane translocase complex"/>
    <property type="evidence" value="ECO:0007669"/>
    <property type="project" value="UniProtKB-UniRule"/>
</dbReference>
<feature type="region of interest" description="Disordered" evidence="2">
    <location>
        <begin position="1"/>
        <end position="63"/>
    </location>
</feature>
<dbReference type="Gene3D" id="3.40.50.1000">
    <property type="entry name" value="HAD superfamily/HAD-like"/>
    <property type="match status" value="1"/>
</dbReference>
<dbReference type="Proteomes" id="UP000094444">
    <property type="component" value="Unassembled WGS sequence"/>
</dbReference>
<evidence type="ECO:0000259" key="3">
    <source>
        <dbReference type="PROSITE" id="PS50969"/>
    </source>
</evidence>
<dbReference type="AlphaFoldDB" id="A0A2P5HYG3"/>
<dbReference type="PROSITE" id="PS50969">
    <property type="entry name" value="FCP1"/>
    <property type="match status" value="1"/>
</dbReference>
<feature type="compositionally biased region" description="Low complexity" evidence="2">
    <location>
        <begin position="11"/>
        <end position="30"/>
    </location>
</feature>
<dbReference type="OrthoDB" id="1711508at2759"/>
<comment type="similarity">
    <text evidence="1">Belongs to the TIM50 family.</text>
</comment>
<dbReference type="InterPro" id="IPR036412">
    <property type="entry name" value="HAD-like_sf"/>
</dbReference>
<organism evidence="4 5">
    <name type="scientific">Diaporthe helianthi</name>
    <dbReference type="NCBI Taxonomy" id="158607"/>
    <lineage>
        <taxon>Eukaryota</taxon>
        <taxon>Fungi</taxon>
        <taxon>Dikarya</taxon>
        <taxon>Ascomycota</taxon>
        <taxon>Pezizomycotina</taxon>
        <taxon>Sordariomycetes</taxon>
        <taxon>Sordariomycetidae</taxon>
        <taxon>Diaporthales</taxon>
        <taxon>Diaporthaceae</taxon>
        <taxon>Diaporthe</taxon>
    </lineage>
</organism>
<comment type="function">
    <text evidence="1">Essential component of the TIM23 complex, a complex that mediates the translocation of transit peptide-containing proteins across the mitochondrial inner membrane.</text>
</comment>
<keyword evidence="5" id="KW-1185">Reference proteome</keyword>
<keyword evidence="1" id="KW-0496">Mitochondrion</keyword>
<name>A0A2P5HYG3_DIAHE</name>
<dbReference type="GO" id="GO:0015031">
    <property type="term" value="P:protein transport"/>
    <property type="evidence" value="ECO:0007669"/>
    <property type="project" value="UniProtKB-KW"/>
</dbReference>
<accession>A0A2P5HYG3</accession>
<keyword evidence="1" id="KW-0811">Translocation</keyword>
<reference evidence="4" key="1">
    <citation type="submission" date="2017-09" db="EMBL/GenBank/DDBJ databases">
        <title>Polyketide synthases of a Diaporthe helianthi virulent isolate.</title>
        <authorList>
            <person name="Baroncelli R."/>
        </authorList>
    </citation>
    <scope>NUCLEOTIDE SEQUENCE [LARGE SCALE GENOMIC DNA]</scope>
    <source>
        <strain evidence="4">7/96</strain>
    </source>
</reference>
<dbReference type="InParanoid" id="A0A2P5HYG3"/>
<dbReference type="STRING" id="158607.A0A2P5HYG3"/>
<dbReference type="PANTHER" id="PTHR12210">
    <property type="entry name" value="DULLARD PROTEIN PHOSPHATASE"/>
    <property type="match status" value="1"/>
</dbReference>
<sequence length="440" mass="48276">MGKKKDKKRAQQAAAAAATSANGAAQGSTAMNTVSEQHETMAPLPHSRQGHHNPFSAEVSSGPSPFNPPWPAMNMAMAANGFNGGPGYPMPQMMNGLQNFGMPFLQPNMFQNQQFPNFFGMCLGNMAFSTMQANMFPGLPLSPAQGQYDLIHTGVDTTESLDDPTNPRRRSQRAAAIAANAAIANLIAGGSSAASPSTNGQNGRPASPIYNNSKNERAAITPPSKESGGIPDPTAAYLARASFLPKRRADPGPLLVVIDLNGTILYRPDRRKSQNFRRRPHADQFVRYCVETFWVVFWSSARPENVRRMVEGLVGPDLLDKIVAVWGRDRFGLTPVDYNARTQCYKRLTALWDDPVVRASFPADRHGYEGKCWDQGNTVLIDDSVEKARSEPHNAITIPEFTGDMDESFDILPKVHDYLNELCFQEDVSTYGRAHPFKMA</sequence>
<evidence type="ECO:0000256" key="2">
    <source>
        <dbReference type="SAM" id="MobiDB-lite"/>
    </source>
</evidence>
<comment type="caution">
    <text evidence="4">The sequence shown here is derived from an EMBL/GenBank/DDBJ whole genome shotgun (WGS) entry which is preliminary data.</text>
</comment>
<evidence type="ECO:0000313" key="5">
    <source>
        <dbReference type="Proteomes" id="UP000094444"/>
    </source>
</evidence>
<feature type="region of interest" description="Disordered" evidence="2">
    <location>
        <begin position="191"/>
        <end position="231"/>
    </location>
</feature>
<comment type="subcellular location">
    <subcellularLocation>
        <location evidence="1">Mitochondrion inner membrane</location>
        <topology evidence="1">Single-pass membrane protein</topology>
    </subcellularLocation>
</comment>
<gene>
    <name evidence="4" type="ORF">DHEL01_v206318</name>
</gene>
<evidence type="ECO:0000256" key="1">
    <source>
        <dbReference type="RuleBase" id="RU365079"/>
    </source>
</evidence>
<dbReference type="InterPro" id="IPR023214">
    <property type="entry name" value="HAD_sf"/>
</dbReference>
<dbReference type="SUPFAM" id="SSF56784">
    <property type="entry name" value="HAD-like"/>
    <property type="match status" value="1"/>
</dbReference>
<keyword evidence="1" id="KW-0653">Protein transport</keyword>
<feature type="compositionally biased region" description="Basic residues" evidence="2">
    <location>
        <begin position="1"/>
        <end position="10"/>
    </location>
</feature>
<keyword evidence="1" id="KW-0813">Transport</keyword>
<feature type="compositionally biased region" description="Polar residues" evidence="2">
    <location>
        <begin position="196"/>
        <end position="213"/>
    </location>
</feature>
<dbReference type="InterPro" id="IPR050365">
    <property type="entry name" value="TIM50"/>
</dbReference>
<feature type="domain" description="FCP1 homology" evidence="3">
    <location>
        <begin position="249"/>
        <end position="422"/>
    </location>
</feature>
<dbReference type="Pfam" id="PF03031">
    <property type="entry name" value="NIF"/>
    <property type="match status" value="1"/>
</dbReference>
<evidence type="ECO:0000313" key="4">
    <source>
        <dbReference type="EMBL" id="POS75296.1"/>
    </source>
</evidence>
<comment type="subunit">
    <text evidence="1">Component of the TIM23 complex.</text>
</comment>
<dbReference type="InterPro" id="IPR004274">
    <property type="entry name" value="FCP1_dom"/>
</dbReference>
<dbReference type="SMART" id="SM00577">
    <property type="entry name" value="CPDc"/>
    <property type="match status" value="1"/>
</dbReference>
<proteinExistence type="inferred from homology"/>
<keyword evidence="1" id="KW-0809">Transit peptide</keyword>